<comment type="caution">
    <text evidence="1">The sequence shown here is derived from an EMBL/GenBank/DDBJ whole genome shotgun (WGS) entry which is preliminary data.</text>
</comment>
<protein>
    <submittedName>
        <fullName evidence="1">Uncharacterized protein</fullName>
    </submittedName>
</protein>
<dbReference type="STRING" id="101091.A0A1C7N9Y1"/>
<dbReference type="InParanoid" id="A0A1C7N9Y1"/>
<keyword evidence="2" id="KW-1185">Reference proteome</keyword>
<evidence type="ECO:0000313" key="2">
    <source>
        <dbReference type="Proteomes" id="UP000093000"/>
    </source>
</evidence>
<accession>A0A1C7N9Y1</accession>
<gene>
    <name evidence="1" type="ORF">A0J61_07796</name>
</gene>
<dbReference type="EMBL" id="LUGH01000548">
    <property type="protein sequence ID" value="OBZ84154.1"/>
    <property type="molecule type" value="Genomic_DNA"/>
</dbReference>
<dbReference type="Proteomes" id="UP000093000">
    <property type="component" value="Unassembled WGS sequence"/>
</dbReference>
<reference evidence="1 2" key="1">
    <citation type="submission" date="2016-03" db="EMBL/GenBank/DDBJ databases">
        <title>Choanephora cucurbitarum.</title>
        <authorList>
            <person name="Min B."/>
            <person name="Park H."/>
            <person name="Park J.-H."/>
            <person name="Shin H.-D."/>
            <person name="Choi I.-G."/>
        </authorList>
    </citation>
    <scope>NUCLEOTIDE SEQUENCE [LARGE SCALE GENOMIC DNA]</scope>
    <source>
        <strain evidence="1 2">KUS-F28377</strain>
    </source>
</reference>
<organism evidence="1 2">
    <name type="scientific">Choanephora cucurbitarum</name>
    <dbReference type="NCBI Taxonomy" id="101091"/>
    <lineage>
        <taxon>Eukaryota</taxon>
        <taxon>Fungi</taxon>
        <taxon>Fungi incertae sedis</taxon>
        <taxon>Mucoromycota</taxon>
        <taxon>Mucoromycotina</taxon>
        <taxon>Mucoromycetes</taxon>
        <taxon>Mucorales</taxon>
        <taxon>Mucorineae</taxon>
        <taxon>Choanephoraceae</taxon>
        <taxon>Choanephoroideae</taxon>
        <taxon>Choanephora</taxon>
    </lineage>
</organism>
<proteinExistence type="predicted"/>
<evidence type="ECO:0000313" key="1">
    <source>
        <dbReference type="EMBL" id="OBZ84154.1"/>
    </source>
</evidence>
<name>A0A1C7N9Y1_9FUNG</name>
<dbReference type="AlphaFoldDB" id="A0A1C7N9Y1"/>
<sequence>MRVLKNRGEACRAHMYLVGIRIDITESQKILEFGSHDAFYGCKYCITLGKNPDQLDKNEISYHLRNHPIRTITSLLFEDETVGFQYDIKSTFIFADLPNFKFIFFLALDKFYLGSRIAKLLHGMLYLELNDKYKHANKKQKYPFQLPASAGDKICQSSQWPKRHISRNLLFCLLVGCTSVRFPHILTPHLSPFAAAAMNNVVCGIKLMLQRHLGSDDICEMENKIDISRSSSLTLMIVSAIRQSP</sequence>